<reference evidence="4" key="1">
    <citation type="submission" date="2015-06" db="EMBL/GenBank/DDBJ databases">
        <authorList>
            <person name="Hoefler B.C."/>
            <person name="Straight P.D."/>
        </authorList>
    </citation>
    <scope>NUCLEOTIDE SEQUENCE [LARGE SCALE GENOMIC DNA]</scope>
    <source>
        <strain evidence="4">Mm55</strain>
    </source>
</reference>
<evidence type="ECO:0000313" key="5">
    <source>
        <dbReference type="Proteomes" id="UP000078237"/>
    </source>
</evidence>
<evidence type="ECO:0000256" key="2">
    <source>
        <dbReference type="SAM" id="SignalP"/>
    </source>
</evidence>
<feature type="compositionally biased region" description="Basic and acidic residues" evidence="1">
    <location>
        <begin position="95"/>
        <end position="125"/>
    </location>
</feature>
<keyword evidence="5" id="KW-1185">Reference proteome</keyword>
<name>A0A175W4V3_9PEZI</name>
<sequence length="362" mass="39373">MKLTLLSLAATLATATDLLITLLERHYPAKHRVADIRHALTTYRNLTTKIVLQPGRGPAADATESAGYLEAIKSLAALPNVRLLGHVTVTQPAAEGEKPEGTGSADAHEGKGKTRDRDRAKDKPVLRPHQSLADEVRAWSGWADRGMPVHGIFLDQAPPMVGDAGDGSREGLRRLIGLVKADGDDDNGLRFGGEKGEVVGRVYNPRRDDRDGTLGDGGWMEKIWRAYEWAMGTRLRRPPQTGEVEGVVEYYDMVPAPDLVVGLEYNIGSLYQVALPDAEKWDVNRTVMSVYEPQDGKGQRPHPDTVELGLGFTIPKVVEKGFIGFLVDVVPPHIGLVTNLLSTANIGTELGIKGESLVELRC</sequence>
<organism evidence="4 5">
    <name type="scientific">Madurella mycetomatis</name>
    <dbReference type="NCBI Taxonomy" id="100816"/>
    <lineage>
        <taxon>Eukaryota</taxon>
        <taxon>Fungi</taxon>
        <taxon>Dikarya</taxon>
        <taxon>Ascomycota</taxon>
        <taxon>Pezizomycotina</taxon>
        <taxon>Sordariomycetes</taxon>
        <taxon>Sordariomycetidae</taxon>
        <taxon>Sordariales</taxon>
        <taxon>Sordariales incertae sedis</taxon>
        <taxon>Madurella</taxon>
    </lineage>
</organism>
<feature type="region of interest" description="Disordered" evidence="1">
    <location>
        <begin position="91"/>
        <end position="129"/>
    </location>
</feature>
<dbReference type="AlphaFoldDB" id="A0A175W4V3"/>
<dbReference type="PANTHER" id="PTHR35040:SF9">
    <property type="entry name" value="4-LIKE CELL SURFACE PROTEIN, PUTATIVE (AFU_ORTHOLOGUE AFUA_4G14080)-RELATED"/>
    <property type="match status" value="1"/>
</dbReference>
<dbReference type="InterPro" id="IPR021986">
    <property type="entry name" value="Spherulin4"/>
</dbReference>
<dbReference type="VEuPathDB" id="FungiDB:MMYC01_206141"/>
<feature type="chain" id="PRO_5014046047" evidence="2">
    <location>
        <begin position="16"/>
        <end position="362"/>
    </location>
</feature>
<proteinExistence type="predicted"/>
<dbReference type="Pfam" id="PF12138">
    <property type="entry name" value="Spherulin4"/>
    <property type="match status" value="1"/>
</dbReference>
<comment type="caution">
    <text evidence="4">The sequence shown here is derived from an EMBL/GenBank/DDBJ whole genome shotgun (WGS) entry which is preliminary data.</text>
</comment>
<keyword evidence="2" id="KW-0732">Signal</keyword>
<protein>
    <submittedName>
        <fullName evidence="4">Uncharacterized protein</fullName>
    </submittedName>
</protein>
<gene>
    <name evidence="4" type="ORF">MMYC01_204405</name>
    <name evidence="3" type="ORF">MMYC01_206141</name>
</gene>
<reference evidence="4 5" key="3">
    <citation type="submission" date="2016-01" db="EMBL/GenBank/DDBJ databases">
        <title>Madurella mycetomatis genome sequencing.</title>
        <authorList>
            <person name="Van De Sande W."/>
        </authorList>
    </citation>
    <scope>NUCLEOTIDE SEQUENCE [LARGE SCALE GENOMIC DNA]</scope>
    <source>
        <strain evidence="4">Mm55</strain>
        <strain evidence="5">mm55</strain>
    </source>
</reference>
<dbReference type="OrthoDB" id="5342184at2759"/>
<feature type="signal peptide" evidence="2">
    <location>
        <begin position="1"/>
        <end position="15"/>
    </location>
</feature>
<evidence type="ECO:0000313" key="4">
    <source>
        <dbReference type="EMBL" id="KXX78766.1"/>
    </source>
</evidence>
<accession>A0A175W4V3</accession>
<dbReference type="PANTHER" id="PTHR35040">
    <property type="match status" value="1"/>
</dbReference>
<dbReference type="Proteomes" id="UP000078237">
    <property type="component" value="Unassembled WGS sequence"/>
</dbReference>
<evidence type="ECO:0000256" key="1">
    <source>
        <dbReference type="SAM" id="MobiDB-lite"/>
    </source>
</evidence>
<dbReference type="VEuPathDB" id="FungiDB:MMYC01_204405"/>
<reference evidence="5" key="2">
    <citation type="submission" date="2015-06" db="EMBL/GenBank/DDBJ databases">
        <authorList>
            <person name="van de Sande W.W.J."/>
        </authorList>
    </citation>
    <scope>NUCLEOTIDE SEQUENCE [LARGE SCALE GENOMIC DNA]</scope>
    <source>
        <strain evidence="5">mm55</strain>
    </source>
</reference>
<dbReference type="EMBL" id="LCTW02000152">
    <property type="protein sequence ID" value="KXX77625.1"/>
    <property type="molecule type" value="Genomic_DNA"/>
</dbReference>
<evidence type="ECO:0000313" key="3">
    <source>
        <dbReference type="EMBL" id="KXX77625.1"/>
    </source>
</evidence>
<dbReference type="EMBL" id="LCTW02000108">
    <property type="protein sequence ID" value="KXX78766.1"/>
    <property type="molecule type" value="Genomic_DNA"/>
</dbReference>